<name>A0ABT8L8A3_9BACT</name>
<evidence type="ECO:0000256" key="1">
    <source>
        <dbReference type="ARBA" id="ARBA00022723"/>
    </source>
</evidence>
<dbReference type="InterPro" id="IPR011051">
    <property type="entry name" value="RmlC_Cupin_sf"/>
</dbReference>
<protein>
    <recommendedName>
        <fullName evidence="5">Mannose-6-phosphate isomerase</fullName>
    </recommendedName>
</protein>
<dbReference type="InterPro" id="IPR014710">
    <property type="entry name" value="RmlC-like_jellyroll"/>
</dbReference>
<reference evidence="3" key="1">
    <citation type="submission" date="2023-06" db="EMBL/GenBank/DDBJ databases">
        <title>Genomic of Agaribacillus aureum.</title>
        <authorList>
            <person name="Wang G."/>
        </authorList>
    </citation>
    <scope>NUCLEOTIDE SEQUENCE</scope>
    <source>
        <strain evidence="3">BMA12</strain>
    </source>
</reference>
<evidence type="ECO:0000313" key="4">
    <source>
        <dbReference type="Proteomes" id="UP001172083"/>
    </source>
</evidence>
<dbReference type="SUPFAM" id="SSF51182">
    <property type="entry name" value="RmlC-like cupins"/>
    <property type="match status" value="1"/>
</dbReference>
<keyword evidence="1" id="KW-0479">Metal-binding</keyword>
<evidence type="ECO:0000313" key="3">
    <source>
        <dbReference type="EMBL" id="MDN5213999.1"/>
    </source>
</evidence>
<sequence length="563" mass="65292">MINKNPYVEVQASDHSCHEGWDNIVVELQRQIKKQGKKKIIITIDCYHGTYSDVNLQTLKERLSPNVTCRAKDIYKDEVDIRAMAKRDMNGELLNTKYSNYVIDDYFDDNRLKALRNNIDFIEEGVILIHGIGAHKIWPSDILIYSDMSKWEILQRTRRNEISNIGVHNEQDPLDAQLKWSYFIDWKICDKIKKQLLPQCDYFLETNNWNKPKLASGDLVRKAYELASQQPLFMAPFFDPELWDQNISQGKSSVEDFLWGFNCDVETDNILLKIGNCLFETPAINAVYYDPKKFLGQAVFRKFGSELPLRFNFIDTQEEDDLALFVYPGIDYLRDNFNIHYHQCENFYMMDVGEKSKIQPGLKENISAEFFCDTLEKSKTKTHRKALARLLNKIPVKKHDHLFVPAETIYKLPDNAITLHISSAPGIFKWNLYEIPVEKVGILDNFINNPPALSHYKKKLMNQSSSVDDTGMVEESLAPQYNQYFALHRLWFDKEIEIQTDGTVHIFNLIEGNEVIIEGSDNQFKAVHVHYAETFVVPADIEKIIIKPVGEGKFGMLKSFLKS</sequence>
<keyword evidence="4" id="KW-1185">Reference proteome</keyword>
<dbReference type="PANTHER" id="PTHR42742">
    <property type="entry name" value="TRANSCRIPTIONAL REPRESSOR MPRA"/>
    <property type="match status" value="1"/>
</dbReference>
<dbReference type="Gene3D" id="2.60.120.10">
    <property type="entry name" value="Jelly Rolls"/>
    <property type="match status" value="2"/>
</dbReference>
<gene>
    <name evidence="3" type="ORF">QQ020_18125</name>
</gene>
<keyword evidence="2" id="KW-0862">Zinc</keyword>
<organism evidence="3 4">
    <name type="scientific">Agaribacillus aureus</name>
    <dbReference type="NCBI Taxonomy" id="3051825"/>
    <lineage>
        <taxon>Bacteria</taxon>
        <taxon>Pseudomonadati</taxon>
        <taxon>Bacteroidota</taxon>
        <taxon>Cytophagia</taxon>
        <taxon>Cytophagales</taxon>
        <taxon>Splendidivirgaceae</taxon>
        <taxon>Agaribacillus</taxon>
    </lineage>
</organism>
<dbReference type="RefSeq" id="WP_346759337.1">
    <property type="nucleotide sequence ID" value="NZ_JAUJEB010000004.1"/>
</dbReference>
<proteinExistence type="predicted"/>
<dbReference type="Proteomes" id="UP001172083">
    <property type="component" value="Unassembled WGS sequence"/>
</dbReference>
<dbReference type="InterPro" id="IPR051804">
    <property type="entry name" value="Carb_Metab_Reg_Kinase/Isom"/>
</dbReference>
<evidence type="ECO:0008006" key="5">
    <source>
        <dbReference type="Google" id="ProtNLM"/>
    </source>
</evidence>
<dbReference type="PANTHER" id="PTHR42742:SF3">
    <property type="entry name" value="FRUCTOKINASE"/>
    <property type="match status" value="1"/>
</dbReference>
<accession>A0ABT8L8A3</accession>
<dbReference type="EMBL" id="JAUJEB010000004">
    <property type="protein sequence ID" value="MDN5213999.1"/>
    <property type="molecule type" value="Genomic_DNA"/>
</dbReference>
<evidence type="ECO:0000256" key="2">
    <source>
        <dbReference type="ARBA" id="ARBA00022833"/>
    </source>
</evidence>
<comment type="caution">
    <text evidence="3">The sequence shown here is derived from an EMBL/GenBank/DDBJ whole genome shotgun (WGS) entry which is preliminary data.</text>
</comment>